<dbReference type="GO" id="GO:0009073">
    <property type="term" value="P:aromatic amino acid family biosynthetic process"/>
    <property type="evidence" value="ECO:0007669"/>
    <property type="project" value="InterPro"/>
</dbReference>
<proteinExistence type="predicted"/>
<dbReference type="InterPro" id="IPR006218">
    <property type="entry name" value="DAHP1/KDSA"/>
</dbReference>
<dbReference type="Proteomes" id="UP000183997">
    <property type="component" value="Unassembled WGS sequence"/>
</dbReference>
<dbReference type="GO" id="GO:0016832">
    <property type="term" value="F:aldehyde-lyase activity"/>
    <property type="evidence" value="ECO:0007669"/>
    <property type="project" value="InterPro"/>
</dbReference>
<dbReference type="InterPro" id="IPR006268">
    <property type="entry name" value="DAHP_syn_2"/>
</dbReference>
<keyword evidence="5" id="KW-1185">Reference proteome</keyword>
<sequence>MVVVMQPQASKELISEVNARLTEAGFLTQVIYGVKRTVVAAVGDRRAIESMGLEALPGVEKVVPIMQPYKLASREVKEERTIINVKGVTIGGRELAVIAGPCAVESKEQLMEAAYSARQAGARLLRGGAFKPRTSPYSFQGMEEKGLELLAQTAQETNMVTVSEVIDEESLQMSLDYIDVLQIGTRNMQNFRLLKAAGKSGKPILLKRGHSATVEEWLMAAEYVMSEGNQQVILCERGIRTFETATRNTLDLSAVPLIKGLSHLPVVVDPSHATGKRDLVAPMSLAAVAAGADGLLVEMHPDPARALCDGPQSLNPREFSELMERMRPVAAAMGKEL</sequence>
<dbReference type="SUPFAM" id="SSF51569">
    <property type="entry name" value="Aldolase"/>
    <property type="match status" value="1"/>
</dbReference>
<dbReference type="OrthoDB" id="9780456at2"/>
<evidence type="ECO:0000259" key="2">
    <source>
        <dbReference type="Pfam" id="PF00793"/>
    </source>
</evidence>
<dbReference type="PANTHER" id="PTHR43018:SF2">
    <property type="entry name" value="PHOSPHO-2-DEHYDRO-3-DEOXYHEPTONATE ALDOLASE"/>
    <property type="match status" value="1"/>
</dbReference>
<accession>A0A1M6PGT9</accession>
<evidence type="ECO:0000313" key="5">
    <source>
        <dbReference type="Proteomes" id="UP000183997"/>
    </source>
</evidence>
<name>A0A1M6PGT9_9FIRM</name>
<dbReference type="Gene3D" id="3.30.70.1140">
    <property type="entry name" value="Phospho-2-dehydro-3-deoxyheptonate aldolase, domain 1"/>
    <property type="match status" value="1"/>
</dbReference>
<dbReference type="NCBIfam" id="TIGR01361">
    <property type="entry name" value="DAHP_synth_Bsub"/>
    <property type="match status" value="1"/>
</dbReference>
<dbReference type="RefSeq" id="WP_072910773.1">
    <property type="nucleotide sequence ID" value="NZ_FRAR01000006.1"/>
</dbReference>
<dbReference type="PANTHER" id="PTHR43018">
    <property type="entry name" value="PHOSPHO-2-DEHYDRO-3-DEOXYHEPTONATE ALDOLASE"/>
    <property type="match status" value="1"/>
</dbReference>
<dbReference type="NCBIfam" id="NF006421">
    <property type="entry name" value="PRK08673.1"/>
    <property type="match status" value="1"/>
</dbReference>
<feature type="domain" description="DAHP synthetase I/KDSA" evidence="2">
    <location>
        <begin position="84"/>
        <end position="324"/>
    </location>
</feature>
<dbReference type="AlphaFoldDB" id="A0A1M6PGT9"/>
<dbReference type="EMBL" id="FRAR01000006">
    <property type="protein sequence ID" value="SHK07159.1"/>
    <property type="molecule type" value="Genomic_DNA"/>
</dbReference>
<evidence type="ECO:0000259" key="3">
    <source>
        <dbReference type="Pfam" id="PF18152"/>
    </source>
</evidence>
<dbReference type="Pfam" id="PF18152">
    <property type="entry name" value="DAHP_snth_FXD"/>
    <property type="match status" value="1"/>
</dbReference>
<dbReference type="Pfam" id="PF00793">
    <property type="entry name" value="DAHP_synth_1"/>
    <property type="match status" value="1"/>
</dbReference>
<dbReference type="InterPro" id="IPR041071">
    <property type="entry name" value="DAHP_snth_FXD"/>
</dbReference>
<protein>
    <submittedName>
        <fullName evidence="4">3-deoxy-D-arabinoheptulosonate-7-phosphate synthase</fullName>
    </submittedName>
</protein>
<dbReference type="STRING" id="1121421.SAMN02745123_00577"/>
<keyword evidence="1" id="KW-0808">Transferase</keyword>
<gene>
    <name evidence="4" type="ORF">SAMN02745123_00577</name>
</gene>
<evidence type="ECO:0000313" key="4">
    <source>
        <dbReference type="EMBL" id="SHK07159.1"/>
    </source>
</evidence>
<feature type="domain" description="DAHP synthase ferredoxin-like" evidence="3">
    <location>
        <begin position="1"/>
        <end position="67"/>
    </location>
</feature>
<organism evidence="4 5">
    <name type="scientific">Desulforamulus aeronauticus DSM 10349</name>
    <dbReference type="NCBI Taxonomy" id="1121421"/>
    <lineage>
        <taxon>Bacteria</taxon>
        <taxon>Bacillati</taxon>
        <taxon>Bacillota</taxon>
        <taxon>Clostridia</taxon>
        <taxon>Eubacteriales</taxon>
        <taxon>Peptococcaceae</taxon>
        <taxon>Desulforamulus</taxon>
    </lineage>
</organism>
<dbReference type="InterPro" id="IPR052899">
    <property type="entry name" value="Class-I_DAHP_synthase"/>
</dbReference>
<dbReference type="InterPro" id="IPR013785">
    <property type="entry name" value="Aldolase_TIM"/>
</dbReference>
<dbReference type="GO" id="GO:0016740">
    <property type="term" value="F:transferase activity"/>
    <property type="evidence" value="ECO:0007669"/>
    <property type="project" value="UniProtKB-KW"/>
</dbReference>
<evidence type="ECO:0000256" key="1">
    <source>
        <dbReference type="ARBA" id="ARBA00022679"/>
    </source>
</evidence>
<dbReference type="Gene3D" id="3.20.20.70">
    <property type="entry name" value="Aldolase class I"/>
    <property type="match status" value="1"/>
</dbReference>
<dbReference type="NCBIfam" id="NF009239">
    <property type="entry name" value="PRK12595.1"/>
    <property type="match status" value="1"/>
</dbReference>
<reference evidence="5" key="1">
    <citation type="submission" date="2016-11" db="EMBL/GenBank/DDBJ databases">
        <authorList>
            <person name="Varghese N."/>
            <person name="Submissions S."/>
        </authorList>
    </citation>
    <scope>NUCLEOTIDE SEQUENCE [LARGE SCALE GENOMIC DNA]</scope>
    <source>
        <strain evidence="5">DSM 10349</strain>
    </source>
</reference>